<evidence type="ECO:0000313" key="4">
    <source>
        <dbReference type="Proteomes" id="UP000772181"/>
    </source>
</evidence>
<comment type="caution">
    <text evidence="3">The sequence shown here is derived from an EMBL/GenBank/DDBJ whole genome shotgun (WGS) entry which is preliminary data.</text>
</comment>
<dbReference type="Proteomes" id="UP000772181">
    <property type="component" value="Unassembled WGS sequence"/>
</dbReference>
<organism evidence="3 4">
    <name type="scientific">Tectimicrobiota bacterium</name>
    <dbReference type="NCBI Taxonomy" id="2528274"/>
    <lineage>
        <taxon>Bacteria</taxon>
        <taxon>Pseudomonadati</taxon>
        <taxon>Nitrospinota/Tectimicrobiota group</taxon>
        <taxon>Candidatus Tectimicrobiota</taxon>
    </lineage>
</organism>
<dbReference type="Pfam" id="PF04909">
    <property type="entry name" value="Amidohydro_2"/>
    <property type="match status" value="1"/>
</dbReference>
<dbReference type="GO" id="GO:0016831">
    <property type="term" value="F:carboxy-lyase activity"/>
    <property type="evidence" value="ECO:0007669"/>
    <property type="project" value="InterPro"/>
</dbReference>
<keyword evidence="1" id="KW-0456">Lyase</keyword>
<proteinExistence type="predicted"/>
<dbReference type="InterPro" id="IPR032465">
    <property type="entry name" value="ACMSD"/>
</dbReference>
<evidence type="ECO:0000313" key="3">
    <source>
        <dbReference type="EMBL" id="MBI4595619.1"/>
    </source>
</evidence>
<dbReference type="AlphaFoldDB" id="A0A933LQE5"/>
<protein>
    <submittedName>
        <fullName evidence="3">Amidohydrolase</fullName>
    </submittedName>
</protein>
<dbReference type="Gene3D" id="3.20.20.140">
    <property type="entry name" value="Metal-dependent hydrolases"/>
    <property type="match status" value="1"/>
</dbReference>
<dbReference type="InterPro" id="IPR006680">
    <property type="entry name" value="Amidohydro-rel"/>
</dbReference>
<dbReference type="EMBL" id="JACQWF010000205">
    <property type="protein sequence ID" value="MBI4595619.1"/>
    <property type="molecule type" value="Genomic_DNA"/>
</dbReference>
<gene>
    <name evidence="3" type="ORF">HY730_04480</name>
</gene>
<name>A0A933LQE5_UNCTE</name>
<dbReference type="InterPro" id="IPR032466">
    <property type="entry name" value="Metal_Hydrolase"/>
</dbReference>
<evidence type="ECO:0000259" key="2">
    <source>
        <dbReference type="Pfam" id="PF04909"/>
    </source>
</evidence>
<feature type="domain" description="Amidohydrolase-related" evidence="2">
    <location>
        <begin position="2"/>
        <end position="203"/>
    </location>
</feature>
<accession>A0A933LQE5</accession>
<dbReference type="SUPFAM" id="SSF51556">
    <property type="entry name" value="Metallo-dependent hydrolases"/>
    <property type="match status" value="1"/>
</dbReference>
<dbReference type="PANTHER" id="PTHR21240">
    <property type="entry name" value="2-AMINO-3-CARBOXYLMUCONATE-6-SEMIALDEHYDE DECARBOXYLASE"/>
    <property type="match status" value="1"/>
</dbReference>
<dbReference type="GO" id="GO:0016787">
    <property type="term" value="F:hydrolase activity"/>
    <property type="evidence" value="ECO:0007669"/>
    <property type="project" value="InterPro"/>
</dbReference>
<evidence type="ECO:0000256" key="1">
    <source>
        <dbReference type="ARBA" id="ARBA00023239"/>
    </source>
</evidence>
<sequence length="204" mass="23301">MAKDHPDVFFAFASVDPWKGEMAIKELERAVKDLKMIGVKFMQAAQGFYPNDRRFYPLWEKCVELQVPVLFHCGTTGLAAGTPGGMGVRLDYVKPIYIDHLAADFPELTIIYAHPAWPWESEAIAIAIHKANVYVDLSGWSPKYFPQELVREVNSRIQDKALFGTDYPFIPPKRWLSDFEKADYKPEVRQKVLLGNAKKVLKLL</sequence>
<dbReference type="PANTHER" id="PTHR21240:SF19">
    <property type="entry name" value="CATALYTIC_ HYDROLASE"/>
    <property type="match status" value="1"/>
</dbReference>
<reference evidence="3" key="1">
    <citation type="submission" date="2020-07" db="EMBL/GenBank/DDBJ databases">
        <title>Huge and variable diversity of episymbiotic CPR bacteria and DPANN archaea in groundwater ecosystems.</title>
        <authorList>
            <person name="He C.Y."/>
            <person name="Keren R."/>
            <person name="Whittaker M."/>
            <person name="Farag I.F."/>
            <person name="Doudna J."/>
            <person name="Cate J.H.D."/>
            <person name="Banfield J.F."/>
        </authorList>
    </citation>
    <scope>NUCLEOTIDE SEQUENCE</scope>
    <source>
        <strain evidence="3">NC_groundwater_1482_Ag_S-0.65um_47_24</strain>
    </source>
</reference>